<keyword evidence="4" id="KW-0804">Transcription</keyword>
<dbReference type="GO" id="GO:0070611">
    <property type="term" value="F:histone H3R2 methyltransferase activity"/>
    <property type="evidence" value="ECO:0007669"/>
    <property type="project" value="TreeGrafter"/>
</dbReference>
<evidence type="ECO:0000313" key="8">
    <source>
        <dbReference type="Proteomes" id="UP001165080"/>
    </source>
</evidence>
<dbReference type="InterPro" id="IPR029063">
    <property type="entry name" value="SAM-dependent_MTases_sf"/>
</dbReference>
<feature type="region of interest" description="Disordered" evidence="6">
    <location>
        <begin position="573"/>
        <end position="592"/>
    </location>
</feature>
<accession>A0A9W6BYF5</accession>
<evidence type="ECO:0000256" key="5">
    <source>
        <dbReference type="ARBA" id="ARBA00049086"/>
    </source>
</evidence>
<evidence type="ECO:0000256" key="1">
    <source>
        <dbReference type="ARBA" id="ARBA00011925"/>
    </source>
</evidence>
<dbReference type="AlphaFoldDB" id="A0A9W6BYF5"/>
<organism evidence="7 8">
    <name type="scientific">Pleodorina starrii</name>
    <dbReference type="NCBI Taxonomy" id="330485"/>
    <lineage>
        <taxon>Eukaryota</taxon>
        <taxon>Viridiplantae</taxon>
        <taxon>Chlorophyta</taxon>
        <taxon>core chlorophytes</taxon>
        <taxon>Chlorophyceae</taxon>
        <taxon>CS clade</taxon>
        <taxon>Chlamydomonadales</taxon>
        <taxon>Volvocaceae</taxon>
        <taxon>Pleodorina</taxon>
    </lineage>
</organism>
<dbReference type="PANTHER" id="PTHR11006:SF10">
    <property type="entry name" value="HISTONE-ARGININE METHYLTRANSFERASE CARMER-RELATED"/>
    <property type="match status" value="1"/>
</dbReference>
<reference evidence="7 8" key="1">
    <citation type="journal article" date="2023" name="Commun. Biol.">
        <title>Reorganization of the ancestral sex-determining regions during the evolution of trioecy in Pleodorina starrii.</title>
        <authorList>
            <person name="Takahashi K."/>
            <person name="Suzuki S."/>
            <person name="Kawai-Toyooka H."/>
            <person name="Yamamoto K."/>
            <person name="Hamaji T."/>
            <person name="Ootsuki R."/>
            <person name="Yamaguchi H."/>
            <person name="Kawachi M."/>
            <person name="Higashiyama T."/>
            <person name="Nozaki H."/>
        </authorList>
    </citation>
    <scope>NUCLEOTIDE SEQUENCE [LARGE SCALE GENOMIC DNA]</scope>
    <source>
        <strain evidence="7 8">NIES-4479</strain>
    </source>
</reference>
<dbReference type="Proteomes" id="UP001165080">
    <property type="component" value="Unassembled WGS sequence"/>
</dbReference>
<evidence type="ECO:0000256" key="3">
    <source>
        <dbReference type="ARBA" id="ARBA00023015"/>
    </source>
</evidence>
<dbReference type="EC" id="2.1.1.319" evidence="1"/>
<gene>
    <name evidence="7" type="primary">PLEST011178</name>
    <name evidence="7" type="ORF">PLESTB_001539900</name>
</gene>
<dbReference type="Gene3D" id="2.70.160.11">
    <property type="entry name" value="Hnrnp arginine n-methyltransferase1"/>
    <property type="match status" value="2"/>
</dbReference>
<dbReference type="EMBL" id="BRXU01000030">
    <property type="protein sequence ID" value="GLC59826.1"/>
    <property type="molecule type" value="Genomic_DNA"/>
</dbReference>
<protein>
    <recommendedName>
        <fullName evidence="1">type I protein arginine methyltransferase</fullName>
        <ecNumber evidence="1">2.1.1.319</ecNumber>
    </recommendedName>
</protein>
<dbReference type="SUPFAM" id="SSF53335">
    <property type="entry name" value="S-adenosyl-L-methionine-dependent methyltransferases"/>
    <property type="match status" value="1"/>
</dbReference>
<keyword evidence="8" id="KW-1185">Reference proteome</keyword>
<keyword evidence="2" id="KW-0949">S-adenosyl-L-methionine</keyword>
<feature type="region of interest" description="Disordered" evidence="6">
    <location>
        <begin position="521"/>
        <end position="565"/>
    </location>
</feature>
<feature type="region of interest" description="Disordered" evidence="6">
    <location>
        <begin position="1066"/>
        <end position="1110"/>
    </location>
</feature>
<feature type="region of interest" description="Disordered" evidence="6">
    <location>
        <begin position="648"/>
        <end position="674"/>
    </location>
</feature>
<dbReference type="Gene3D" id="3.40.50.150">
    <property type="entry name" value="Vaccinia Virus protein VP39"/>
    <property type="match status" value="2"/>
</dbReference>
<feature type="compositionally biased region" description="Acidic residues" evidence="6">
    <location>
        <begin position="968"/>
        <end position="984"/>
    </location>
</feature>
<feature type="region of interest" description="Disordered" evidence="6">
    <location>
        <begin position="400"/>
        <end position="470"/>
    </location>
</feature>
<feature type="compositionally biased region" description="Gly residues" evidence="6">
    <location>
        <begin position="1090"/>
        <end position="1102"/>
    </location>
</feature>
<feature type="region of interest" description="Disordered" evidence="6">
    <location>
        <begin position="968"/>
        <end position="996"/>
    </location>
</feature>
<evidence type="ECO:0000313" key="7">
    <source>
        <dbReference type="EMBL" id="GLC59826.1"/>
    </source>
</evidence>
<proteinExistence type="predicted"/>
<dbReference type="GO" id="GO:0035242">
    <property type="term" value="F:protein-arginine omega-N asymmetric methyltransferase activity"/>
    <property type="evidence" value="ECO:0007669"/>
    <property type="project" value="UniProtKB-EC"/>
</dbReference>
<keyword evidence="3" id="KW-0805">Transcription regulation</keyword>
<evidence type="ECO:0000256" key="6">
    <source>
        <dbReference type="SAM" id="MobiDB-lite"/>
    </source>
</evidence>
<comment type="caution">
    <text evidence="7">The sequence shown here is derived from an EMBL/GenBank/DDBJ whole genome shotgun (WGS) entry which is preliminary data.</text>
</comment>
<sequence>MFVQKLNPLTGEADWVLVNDPGLGDEDDASADLVATSSYLDMLTDTRRNKAYHAALRRVIPPAKQRAKAAEAARGGGAAAAAAAAAAATVDGVSAVATGSASGGGGGGGAVRVLDIGTGTGLLAMMAARLLAAGDAAGGAAAAAAAAAAPPADAPPSAPVIACEVFPPMQNLARHVIASNGLNDVIRVVNKRSDEIVVQQPGDAAAAVKGTTSGSAAVAAARARAAAAAAGGATGPDMYGKADVIVTEIFDSELLGEGMIPTMRHAVQHLLKEGGVVIPATSRVYGQLVQCPLMYHMTGLRSVPESGEGPDRVAAATATTVAPTATSSTANWSTAAADRVLAALGELDARARAGFFGSEDLYEASYRRAAAGGRGGGGAGAGVREMHVDLLHQLDEARQRRRHALTHGSQSSSETPAPQSLSQQQQQQQPEPAVAAAAAAGPAPEPISSPQAPEAGEQGEGPQSPPLLQPLSEPFLVFDFDWIRPPGPAGRRTVVEVPVSRDGEAHAVLLWWQLGMTPPQYDSSAAAAAPPPPPSPPSSQDQQPEQHQQQGQQQQRRSSDGALERPGLLLSTAPVWLGGRPEAGGDGGPLEGVAQQWRDHWKQCWVQLADDAAAVRHGDVLRLSFEHDDLNIRSKLLVEGPLGRQAAAATADAPTADAPTADAPTATSGSSSCSSSSSAAAAAVAAGLSAKERLAALQAEAGEAALSRQQLMPLLSWLGPMALWQLGDRERLRTFGEALQAALLEAGADGASGAAAADQAAAGTGGSGSGSGGRAEVVVVDGSLALGLLAAVHPGIASVTLLQEDNLSAQNWMRSAARHLGVPPTKIKSIRSETYFKRLRAGAAGGGGGAGAAGPLVLVSEPYFSEFEQLVPWAHLKFWRDYDVIRGSPAAKGGRRVAAFPRRARLVAVAATLPELWRTRCALGDVEGLNLTAANVVLGVVGAGDDAAKGDQASGAAAAASIAAADNDDKDVWGDDDDDDDGNDADAAGRGGAAAAGGRQPLPILPYSVWQAGGGYEELSGRRELLSLDCGGHLDDVEGVATLTVTHGSVCHAIVLWLEYDLGPPAASTTHGSEQRRRQGDETQGTGATEPGGDGGGSGGGLVVSTAPAADGGPTATVQGVYLLRQPVQLTRGSRLHVAAQFDGLDADVSVEVTVLLPPPLASE</sequence>
<feature type="compositionally biased region" description="Low complexity" evidence="6">
    <location>
        <begin position="416"/>
        <end position="450"/>
    </location>
</feature>
<dbReference type="PANTHER" id="PTHR11006">
    <property type="entry name" value="PROTEIN ARGININE N-METHYLTRANSFERASE"/>
    <property type="match status" value="1"/>
</dbReference>
<evidence type="ECO:0000256" key="4">
    <source>
        <dbReference type="ARBA" id="ARBA00023163"/>
    </source>
</evidence>
<feature type="compositionally biased region" description="Gly residues" evidence="6">
    <location>
        <begin position="581"/>
        <end position="590"/>
    </location>
</feature>
<feature type="compositionally biased region" description="Low complexity" evidence="6">
    <location>
        <begin position="538"/>
        <end position="555"/>
    </location>
</feature>
<dbReference type="InterPro" id="IPR025799">
    <property type="entry name" value="Arg_MeTrfase"/>
</dbReference>
<comment type="catalytic activity">
    <reaction evidence="5">
        <text>L-arginyl-[protein] + 2 S-adenosyl-L-methionine = N(omega),N(omega)-dimethyl-L-arginyl-[protein] + 2 S-adenosyl-L-homocysteine + 2 H(+)</text>
        <dbReference type="Rhea" id="RHEA:48096"/>
        <dbReference type="Rhea" id="RHEA-COMP:10532"/>
        <dbReference type="Rhea" id="RHEA-COMP:11991"/>
        <dbReference type="ChEBI" id="CHEBI:15378"/>
        <dbReference type="ChEBI" id="CHEBI:29965"/>
        <dbReference type="ChEBI" id="CHEBI:57856"/>
        <dbReference type="ChEBI" id="CHEBI:59789"/>
        <dbReference type="ChEBI" id="CHEBI:61897"/>
        <dbReference type="EC" id="2.1.1.319"/>
    </reaction>
</comment>
<name>A0A9W6BYF5_9CHLO</name>
<evidence type="ECO:0000256" key="2">
    <source>
        <dbReference type="ARBA" id="ARBA00022691"/>
    </source>
</evidence>